<dbReference type="Gene3D" id="2.60.260.20">
    <property type="entry name" value="Urease metallochaperone UreE, N-terminal domain"/>
    <property type="match status" value="2"/>
</dbReference>
<evidence type="ECO:0000259" key="2">
    <source>
        <dbReference type="PROSITE" id="PS50076"/>
    </source>
</evidence>
<dbReference type="GO" id="GO:0005737">
    <property type="term" value="C:cytoplasm"/>
    <property type="evidence" value="ECO:0007669"/>
    <property type="project" value="TreeGrafter"/>
</dbReference>
<accession>A0A178XKB5</accession>
<dbReference type="InterPro" id="IPR018253">
    <property type="entry name" value="DnaJ_domain_CS"/>
</dbReference>
<name>A0A178XKB5_9HYPH</name>
<gene>
    <name evidence="3" type="ORF">AU381_12180</name>
</gene>
<dbReference type="Gene3D" id="1.10.287.110">
    <property type="entry name" value="DnaJ domain"/>
    <property type="match status" value="1"/>
</dbReference>
<dbReference type="PROSITE" id="PS00636">
    <property type="entry name" value="DNAJ_1"/>
    <property type="match status" value="1"/>
</dbReference>
<dbReference type="GO" id="GO:0051082">
    <property type="term" value="F:unfolded protein binding"/>
    <property type="evidence" value="ECO:0007669"/>
    <property type="project" value="InterPro"/>
</dbReference>
<evidence type="ECO:0000313" key="4">
    <source>
        <dbReference type="Proteomes" id="UP000094025"/>
    </source>
</evidence>
<dbReference type="InterPro" id="IPR036869">
    <property type="entry name" value="J_dom_sf"/>
</dbReference>
<dbReference type="SUPFAM" id="SSF49493">
    <property type="entry name" value="HSP40/DnaJ peptide-binding domain"/>
    <property type="match status" value="2"/>
</dbReference>
<dbReference type="STRING" id="1472378.AU381_12180"/>
<dbReference type="InterPro" id="IPR001623">
    <property type="entry name" value="DnaJ_domain"/>
</dbReference>
<dbReference type="EMBL" id="LPUX01000066">
    <property type="protein sequence ID" value="OAP35660.1"/>
    <property type="molecule type" value="Genomic_DNA"/>
</dbReference>
<dbReference type="PROSITE" id="PS50076">
    <property type="entry name" value="DNAJ_2"/>
    <property type="match status" value="1"/>
</dbReference>
<dbReference type="SUPFAM" id="SSF46565">
    <property type="entry name" value="Chaperone J-domain"/>
    <property type="match status" value="1"/>
</dbReference>
<evidence type="ECO:0000256" key="1">
    <source>
        <dbReference type="SAM" id="MobiDB-lite"/>
    </source>
</evidence>
<dbReference type="Proteomes" id="UP000094025">
    <property type="component" value="Unassembled WGS sequence"/>
</dbReference>
<protein>
    <submittedName>
        <fullName evidence="3">Molecular chaperone DnaJ</fullName>
    </submittedName>
</protein>
<keyword evidence="4" id="KW-1185">Reference proteome</keyword>
<dbReference type="AlphaFoldDB" id="A0A178XKB5"/>
<reference evidence="3 4" key="1">
    <citation type="journal article" date="2016" name="Int. J. Syst. Evol. Microbiol.">
        <title>Ensifer glycinis sp. nov., an novel rhizobial species associated with Glycine spp.</title>
        <authorList>
            <person name="Yan H."/>
            <person name="Yan J."/>
            <person name="Sui X.H."/>
            <person name="Wang E.T."/>
            <person name="Chen W.X."/>
            <person name="Zhang X.X."/>
            <person name="Chen W.F."/>
        </authorList>
    </citation>
    <scope>NUCLEOTIDE SEQUENCE [LARGE SCALE GENOMIC DNA]</scope>
    <source>
        <strain evidence="3 4">CCBAU 23380</strain>
    </source>
</reference>
<comment type="caution">
    <text evidence="3">The sequence shown here is derived from an EMBL/GenBank/DDBJ whole genome shotgun (WGS) entry which is preliminary data.</text>
</comment>
<dbReference type="InterPro" id="IPR002939">
    <property type="entry name" value="DnaJ_C"/>
</dbReference>
<dbReference type="RefSeq" id="WP_014857821.1">
    <property type="nucleotide sequence ID" value="NZ_LPUX01000066.1"/>
</dbReference>
<dbReference type="SMART" id="SM00271">
    <property type="entry name" value="DnaJ"/>
    <property type="match status" value="1"/>
</dbReference>
<dbReference type="Pfam" id="PF00226">
    <property type="entry name" value="DnaJ"/>
    <property type="match status" value="1"/>
</dbReference>
<dbReference type="GO" id="GO:0042026">
    <property type="term" value="P:protein refolding"/>
    <property type="evidence" value="ECO:0007669"/>
    <property type="project" value="TreeGrafter"/>
</dbReference>
<dbReference type="PANTHER" id="PTHR43096:SF10">
    <property type="entry name" value="CHAPERONE PROTEIN DNAJ A6, CHLOROPLASTIC"/>
    <property type="match status" value="1"/>
</dbReference>
<dbReference type="Pfam" id="PF01556">
    <property type="entry name" value="DnaJ_C"/>
    <property type="match status" value="1"/>
</dbReference>
<dbReference type="PANTHER" id="PTHR43096">
    <property type="entry name" value="DNAJ HOMOLOG 1, MITOCHONDRIAL-RELATED"/>
    <property type="match status" value="1"/>
</dbReference>
<sequence length="303" mass="32627">MANDPYETLGVAKNATQKEIQSAYRKLAKKLHPDLNPGDKNAEDRFKEASAAYALLGDEEKRARFDKGEIDATGAEQAARNYYKEYAATPGADTRYQSTSGFSDFGEADDIFSSFFSRRGHGQTHARGRDLHFAMEVDFLEAVNGAKKQITLPDRTTLDLQIPPGTQDGQPLRLRGKGEPGPGGGPAGDALIEVHVRPHPIFTRDGDDIRIEMPISLREAILGGKVLVPTISGNVTLTLPPNSSTGKTLRLKGKGVTKRGGGSGDQYITVKVILPDPADPDLAAFATSWSAGEAQNPRRAWGG</sequence>
<evidence type="ECO:0000313" key="3">
    <source>
        <dbReference type="EMBL" id="OAP35660.1"/>
    </source>
</evidence>
<feature type="domain" description="J" evidence="2">
    <location>
        <begin position="4"/>
        <end position="69"/>
    </location>
</feature>
<dbReference type="FunFam" id="2.60.260.20:FF:000013">
    <property type="entry name" value="DnaJ subfamily B member 11"/>
    <property type="match status" value="1"/>
</dbReference>
<dbReference type="OrthoDB" id="9779889at2"/>
<dbReference type="InterPro" id="IPR008971">
    <property type="entry name" value="HSP40/DnaJ_pept-bd"/>
</dbReference>
<organism evidence="3 4">
    <name type="scientific">Sinorhizobium glycinis</name>
    <dbReference type="NCBI Taxonomy" id="1472378"/>
    <lineage>
        <taxon>Bacteria</taxon>
        <taxon>Pseudomonadati</taxon>
        <taxon>Pseudomonadota</taxon>
        <taxon>Alphaproteobacteria</taxon>
        <taxon>Hyphomicrobiales</taxon>
        <taxon>Rhizobiaceae</taxon>
        <taxon>Sinorhizobium/Ensifer group</taxon>
        <taxon>Sinorhizobium</taxon>
    </lineage>
</organism>
<dbReference type="PRINTS" id="PR00625">
    <property type="entry name" value="JDOMAIN"/>
</dbReference>
<dbReference type="CDD" id="cd06257">
    <property type="entry name" value="DnaJ"/>
    <property type="match status" value="1"/>
</dbReference>
<proteinExistence type="predicted"/>
<dbReference type="CDD" id="cd10747">
    <property type="entry name" value="DnaJ_C"/>
    <property type="match status" value="1"/>
</dbReference>
<feature type="region of interest" description="Disordered" evidence="1">
    <location>
        <begin position="158"/>
        <end position="187"/>
    </location>
</feature>